<keyword evidence="6" id="KW-0479">Metal-binding</keyword>
<evidence type="ECO:0000259" key="17">
    <source>
        <dbReference type="Pfam" id="PF01764"/>
    </source>
</evidence>
<evidence type="ECO:0000256" key="8">
    <source>
        <dbReference type="ARBA" id="ARBA00022837"/>
    </source>
</evidence>
<accession>A0A8B7YHF7</accession>
<evidence type="ECO:0000256" key="9">
    <source>
        <dbReference type="ARBA" id="ARBA00022963"/>
    </source>
</evidence>
<keyword evidence="3" id="KW-1003">Cell membrane</keyword>
<evidence type="ECO:0000256" key="14">
    <source>
        <dbReference type="ARBA" id="ARBA00026104"/>
    </source>
</evidence>
<evidence type="ECO:0000256" key="6">
    <source>
        <dbReference type="ARBA" id="ARBA00022723"/>
    </source>
</evidence>
<dbReference type="GO" id="GO:0046340">
    <property type="term" value="P:diacylglycerol catabolic process"/>
    <property type="evidence" value="ECO:0007669"/>
    <property type="project" value="TreeGrafter"/>
</dbReference>
<dbReference type="GO" id="GO:0004806">
    <property type="term" value="F:triacylglycerol lipase activity"/>
    <property type="evidence" value="ECO:0007669"/>
    <property type="project" value="TreeGrafter"/>
</dbReference>
<evidence type="ECO:0000256" key="15">
    <source>
        <dbReference type="SAM" id="MobiDB-lite"/>
    </source>
</evidence>
<dbReference type="RefSeq" id="XP_022092680.1">
    <property type="nucleotide sequence ID" value="XM_022236988.1"/>
</dbReference>
<dbReference type="KEGG" id="aplc:110980369"/>
<feature type="transmembrane region" description="Helical" evidence="16">
    <location>
        <begin position="98"/>
        <end position="118"/>
    </location>
</feature>
<keyword evidence="8" id="KW-0106">Calcium</keyword>
<evidence type="ECO:0000313" key="18">
    <source>
        <dbReference type="Proteomes" id="UP000694845"/>
    </source>
</evidence>
<name>A0A8B7YHF7_ACAPL</name>
<feature type="compositionally biased region" description="Basic and acidic residues" evidence="15">
    <location>
        <begin position="550"/>
        <end position="562"/>
    </location>
</feature>
<dbReference type="OrthoDB" id="438440at2759"/>
<feature type="domain" description="Fungal lipase-type" evidence="17">
    <location>
        <begin position="375"/>
        <end position="504"/>
    </location>
</feature>
<dbReference type="SUPFAM" id="SSF53474">
    <property type="entry name" value="alpha/beta-Hydrolases"/>
    <property type="match status" value="1"/>
</dbReference>
<dbReference type="InterPro" id="IPR052214">
    <property type="entry name" value="DAG_Lipase-Related"/>
</dbReference>
<keyword evidence="4" id="KW-0597">Phosphoprotein</keyword>
<comment type="subcellular location">
    <subcellularLocation>
        <location evidence="2">Cell membrane</location>
        <topology evidence="2">Multi-pass membrane protein</topology>
    </subcellularLocation>
</comment>
<dbReference type="Gene3D" id="3.40.50.1820">
    <property type="entry name" value="alpha/beta hydrolase"/>
    <property type="match status" value="1"/>
</dbReference>
<feature type="transmembrane region" description="Helical" evidence="16">
    <location>
        <begin position="18"/>
        <end position="38"/>
    </location>
</feature>
<dbReference type="GO" id="GO:0019369">
    <property type="term" value="P:arachidonate metabolic process"/>
    <property type="evidence" value="ECO:0007669"/>
    <property type="project" value="TreeGrafter"/>
</dbReference>
<dbReference type="GeneID" id="110980369"/>
<evidence type="ECO:0000256" key="12">
    <source>
        <dbReference type="ARBA" id="ARBA00023136"/>
    </source>
</evidence>
<dbReference type="GO" id="GO:0046872">
    <property type="term" value="F:metal ion binding"/>
    <property type="evidence" value="ECO:0007669"/>
    <property type="project" value="UniProtKB-KW"/>
</dbReference>
<evidence type="ECO:0000256" key="7">
    <source>
        <dbReference type="ARBA" id="ARBA00022801"/>
    </source>
</evidence>
<dbReference type="RefSeq" id="XP_022092679.1">
    <property type="nucleotide sequence ID" value="XM_022236987.1"/>
</dbReference>
<evidence type="ECO:0000256" key="3">
    <source>
        <dbReference type="ARBA" id="ARBA00022475"/>
    </source>
</evidence>
<feature type="transmembrane region" description="Helical" evidence="16">
    <location>
        <begin position="58"/>
        <end position="78"/>
    </location>
</feature>
<comment type="cofactor">
    <cofactor evidence="1">
        <name>Ca(2+)</name>
        <dbReference type="ChEBI" id="CHEBI:29108"/>
    </cofactor>
</comment>
<evidence type="ECO:0000256" key="13">
    <source>
        <dbReference type="ARBA" id="ARBA00024531"/>
    </source>
</evidence>
<feature type="transmembrane region" description="Helical" evidence="16">
    <location>
        <begin position="138"/>
        <end position="161"/>
    </location>
</feature>
<gene>
    <name evidence="19 20 21" type="primary">LOC110980369</name>
</gene>
<keyword evidence="10 16" id="KW-1133">Transmembrane helix</keyword>
<dbReference type="Proteomes" id="UP000694845">
    <property type="component" value="Unplaced"/>
</dbReference>
<keyword evidence="11" id="KW-0443">Lipid metabolism</keyword>
<dbReference type="AlphaFoldDB" id="A0A8B7YHF7"/>
<keyword evidence="12 16" id="KW-0472">Membrane</keyword>
<evidence type="ECO:0000256" key="4">
    <source>
        <dbReference type="ARBA" id="ARBA00022553"/>
    </source>
</evidence>
<dbReference type="PANTHER" id="PTHR45792">
    <property type="entry name" value="DIACYLGLYCEROL LIPASE HOMOLOG-RELATED"/>
    <property type="match status" value="1"/>
</dbReference>
<evidence type="ECO:0000256" key="5">
    <source>
        <dbReference type="ARBA" id="ARBA00022692"/>
    </source>
</evidence>
<protein>
    <recommendedName>
        <fullName evidence="14">sn-1-specific diacylglycerol lipase</fullName>
        <ecNumber evidence="14">3.1.1.116</ecNumber>
    </recommendedName>
</protein>
<keyword evidence="18" id="KW-1185">Reference proteome</keyword>
<sequence length="686" mass="76813">MPALVLFKRRWRIGSDDFVFPGIWSFGFRIIWLIAVFVVYSSRVSLLDCLGMDLLQTYLIGLITILIITILVEFIIVYVSAQGSILNSTPRRHLPLFLYLRVFVFLVEIVFSIVGAIWTFREWEFDKSRSCDRGVVHLVQAAVITSWLVFIAVIIAVLVLLNPWHHDEEEERRDHEGEHTVDPNIQLQWEQRCKMLCCCAGKDANSQVAYAEVAAILSKFFHGLDIVPSDIVAGLILMQLEQERLMREGEQPRLTRPSGPCLPAPSRPALEEVPLALHYLRFASSAYGWKMFLYSNLCCGTCKLCGHYRNGQTMCCECFRGDHGTESDNCCNCNTAAIKHVTRLDKEDIVYISFHNRIYEIPFFVALDHQTQSVVVTIRGSLSFRDALTDATAESMKLDVEGAEIYAHKGIARTAMYIRDKLEKEHILEKAFERAPDYKLVIAGHSLGAGAGSILAILLCNTWPGLKCYAFAPPGGLLSAEGVIYTADFVVSVLLGEDLVPRLALGTLEELKTSMINIVKRTDRPKYQTLLGGCWWTLCGFPETLPHTSDSGDDHLTEDPESRQPLINSQSAPKPRPNYTGATASGEGSNGGTAAGDQLDVAGNRIELYPPGRILWVTEDSRPSRRSLCYQPSYKIKWATCQDFQHIIVSPAMVADHIPHKLIRALEEMDETCCVGLDSNDHPKQL</sequence>
<dbReference type="EC" id="3.1.1.116" evidence="14"/>
<dbReference type="RefSeq" id="XP_022092678.1">
    <property type="nucleotide sequence ID" value="XM_022236986.1"/>
</dbReference>
<keyword evidence="5 16" id="KW-0812">Transmembrane</keyword>
<evidence type="ECO:0000313" key="20">
    <source>
        <dbReference type="RefSeq" id="XP_022092679.1"/>
    </source>
</evidence>
<dbReference type="PANTHER" id="PTHR45792:SF2">
    <property type="entry name" value="DIACYLGLYCEROL LIPASE-BETA"/>
    <property type="match status" value="1"/>
</dbReference>
<dbReference type="InterPro" id="IPR029058">
    <property type="entry name" value="AB_hydrolase_fold"/>
</dbReference>
<feature type="region of interest" description="Disordered" evidence="15">
    <location>
        <begin position="549"/>
        <end position="597"/>
    </location>
</feature>
<dbReference type="CDD" id="cd00519">
    <property type="entry name" value="Lipase_3"/>
    <property type="match status" value="1"/>
</dbReference>
<dbReference type="GO" id="GO:0005737">
    <property type="term" value="C:cytoplasm"/>
    <property type="evidence" value="ECO:0007669"/>
    <property type="project" value="TreeGrafter"/>
</dbReference>
<reference evidence="19 20" key="1">
    <citation type="submission" date="2025-04" db="UniProtKB">
        <authorList>
            <consortium name="RefSeq"/>
        </authorList>
    </citation>
    <scope>IDENTIFICATION</scope>
</reference>
<dbReference type="OMA" id="KVWECRL"/>
<evidence type="ECO:0000256" key="1">
    <source>
        <dbReference type="ARBA" id="ARBA00001913"/>
    </source>
</evidence>
<evidence type="ECO:0000256" key="10">
    <source>
        <dbReference type="ARBA" id="ARBA00022989"/>
    </source>
</evidence>
<dbReference type="Pfam" id="PF01764">
    <property type="entry name" value="Lipase_3"/>
    <property type="match status" value="1"/>
</dbReference>
<evidence type="ECO:0000313" key="19">
    <source>
        <dbReference type="RefSeq" id="XP_022092678.1"/>
    </source>
</evidence>
<comment type="catalytic activity">
    <reaction evidence="13">
        <text>a 1,2-diacyl-sn-glycerol + H2O = a 2-acylglycerol + a fatty acid + H(+)</text>
        <dbReference type="Rhea" id="RHEA:33275"/>
        <dbReference type="ChEBI" id="CHEBI:15377"/>
        <dbReference type="ChEBI" id="CHEBI:15378"/>
        <dbReference type="ChEBI" id="CHEBI:17389"/>
        <dbReference type="ChEBI" id="CHEBI:17815"/>
        <dbReference type="ChEBI" id="CHEBI:28868"/>
        <dbReference type="EC" id="3.1.1.116"/>
    </reaction>
    <physiologicalReaction direction="left-to-right" evidence="13">
        <dbReference type="Rhea" id="RHEA:33276"/>
    </physiologicalReaction>
</comment>
<dbReference type="GO" id="GO:0022008">
    <property type="term" value="P:neurogenesis"/>
    <property type="evidence" value="ECO:0007669"/>
    <property type="project" value="TreeGrafter"/>
</dbReference>
<dbReference type="GO" id="GO:0005886">
    <property type="term" value="C:plasma membrane"/>
    <property type="evidence" value="ECO:0007669"/>
    <property type="project" value="UniProtKB-SubCell"/>
</dbReference>
<keyword evidence="9" id="KW-0442">Lipid degradation</keyword>
<evidence type="ECO:0000256" key="2">
    <source>
        <dbReference type="ARBA" id="ARBA00004651"/>
    </source>
</evidence>
<keyword evidence="7" id="KW-0378">Hydrolase</keyword>
<evidence type="ECO:0000256" key="16">
    <source>
        <dbReference type="SAM" id="Phobius"/>
    </source>
</evidence>
<evidence type="ECO:0000313" key="21">
    <source>
        <dbReference type="RefSeq" id="XP_022092680.1"/>
    </source>
</evidence>
<proteinExistence type="predicted"/>
<dbReference type="InterPro" id="IPR002921">
    <property type="entry name" value="Fungal_lipase-type"/>
</dbReference>
<organism evidence="18 20">
    <name type="scientific">Acanthaster planci</name>
    <name type="common">Crown-of-thorns starfish</name>
    <dbReference type="NCBI Taxonomy" id="133434"/>
    <lineage>
        <taxon>Eukaryota</taxon>
        <taxon>Metazoa</taxon>
        <taxon>Echinodermata</taxon>
        <taxon>Eleutherozoa</taxon>
        <taxon>Asterozoa</taxon>
        <taxon>Asteroidea</taxon>
        <taxon>Valvatacea</taxon>
        <taxon>Valvatida</taxon>
        <taxon>Acanthasteridae</taxon>
        <taxon>Acanthaster</taxon>
    </lineage>
</organism>
<evidence type="ECO:0000256" key="11">
    <source>
        <dbReference type="ARBA" id="ARBA00023098"/>
    </source>
</evidence>